<evidence type="ECO:0000313" key="1">
    <source>
        <dbReference type="EMBL" id="SKA60875.1"/>
    </source>
</evidence>
<name>A0A1T4V7B8_9GAMM</name>
<gene>
    <name evidence="1" type="ORF">SAMN02745213_00969</name>
</gene>
<dbReference type="EMBL" id="FUXX01000012">
    <property type="protein sequence ID" value="SKA60875.1"/>
    <property type="molecule type" value="Genomic_DNA"/>
</dbReference>
<dbReference type="InterPro" id="IPR055654">
    <property type="entry name" value="DUF7230"/>
</dbReference>
<accession>A0A1T4V7B8</accession>
<dbReference type="RefSeq" id="WP_200805018.1">
    <property type="nucleotide sequence ID" value="NZ_FUXX01000012.1"/>
</dbReference>
<keyword evidence="2" id="KW-1185">Reference proteome</keyword>
<evidence type="ECO:0000313" key="2">
    <source>
        <dbReference type="Proteomes" id="UP000242432"/>
    </source>
</evidence>
<organism evidence="1 2">
    <name type="scientific">Succinivibrio dextrinosolvens DSM 3072</name>
    <dbReference type="NCBI Taxonomy" id="1123324"/>
    <lineage>
        <taxon>Bacteria</taxon>
        <taxon>Pseudomonadati</taxon>
        <taxon>Pseudomonadota</taxon>
        <taxon>Gammaproteobacteria</taxon>
        <taxon>Aeromonadales</taxon>
        <taxon>Succinivibrionaceae</taxon>
        <taxon>Succinivibrio</taxon>
    </lineage>
</organism>
<sequence>MTKKKIKQRNFVQMHVQDFCVPKVFEDRKVKAKKGYLKHKKNFALSEQEFMLPIAA</sequence>
<dbReference type="Proteomes" id="UP000242432">
    <property type="component" value="Unassembled WGS sequence"/>
</dbReference>
<reference evidence="2" key="1">
    <citation type="submission" date="2017-02" db="EMBL/GenBank/DDBJ databases">
        <authorList>
            <person name="Varghese N."/>
            <person name="Submissions S."/>
        </authorList>
    </citation>
    <scope>NUCLEOTIDE SEQUENCE [LARGE SCALE GENOMIC DNA]</scope>
    <source>
        <strain evidence="2">DSM 3072</strain>
    </source>
</reference>
<protein>
    <submittedName>
        <fullName evidence="1">Uncharacterized protein</fullName>
    </submittedName>
</protein>
<dbReference type="AlphaFoldDB" id="A0A1T4V7B8"/>
<proteinExistence type="predicted"/>
<dbReference type="Pfam" id="PF23876">
    <property type="entry name" value="DUF7230"/>
    <property type="match status" value="1"/>
</dbReference>